<dbReference type="Proteomes" id="UP000799118">
    <property type="component" value="Unassembled WGS sequence"/>
</dbReference>
<proteinExistence type="predicted"/>
<evidence type="ECO:0000313" key="2">
    <source>
        <dbReference type="Proteomes" id="UP000799118"/>
    </source>
</evidence>
<accession>A0A6A4H7K5</accession>
<dbReference type="EMBL" id="ML769555">
    <property type="protein sequence ID" value="KAE9394199.1"/>
    <property type="molecule type" value="Genomic_DNA"/>
</dbReference>
<gene>
    <name evidence="1" type="ORF">BT96DRAFT_828063</name>
</gene>
<dbReference type="AlphaFoldDB" id="A0A6A4H7K5"/>
<evidence type="ECO:0000313" key="1">
    <source>
        <dbReference type="EMBL" id="KAE9394199.1"/>
    </source>
</evidence>
<name>A0A6A4H7K5_9AGAR</name>
<reference evidence="1" key="1">
    <citation type="journal article" date="2019" name="Environ. Microbiol.">
        <title>Fungal ecological strategies reflected in gene transcription - a case study of two litter decomposers.</title>
        <authorList>
            <person name="Barbi F."/>
            <person name="Kohler A."/>
            <person name="Barry K."/>
            <person name="Baskaran P."/>
            <person name="Daum C."/>
            <person name="Fauchery L."/>
            <person name="Ihrmark K."/>
            <person name="Kuo A."/>
            <person name="LaButti K."/>
            <person name="Lipzen A."/>
            <person name="Morin E."/>
            <person name="Grigoriev I.V."/>
            <person name="Henrissat B."/>
            <person name="Lindahl B."/>
            <person name="Martin F."/>
        </authorList>
    </citation>
    <scope>NUCLEOTIDE SEQUENCE</scope>
    <source>
        <strain evidence="1">JB14</strain>
    </source>
</reference>
<sequence>MPGLQQYLADHNESLPNFDDGIPEPAKLWFPLAVPLVSRFTVGSVRAVETVIKLRQYRCFESLASLRRYLSLRTRMILDQSTKPNGHRLSTRSQKAFSSVLDQANNTAQRYRRDRKAILELCGRGDWEQ</sequence>
<protein>
    <submittedName>
        <fullName evidence="1">Uncharacterized protein</fullName>
    </submittedName>
</protein>
<organism evidence="1 2">
    <name type="scientific">Gymnopus androsaceus JB14</name>
    <dbReference type="NCBI Taxonomy" id="1447944"/>
    <lineage>
        <taxon>Eukaryota</taxon>
        <taxon>Fungi</taxon>
        <taxon>Dikarya</taxon>
        <taxon>Basidiomycota</taxon>
        <taxon>Agaricomycotina</taxon>
        <taxon>Agaricomycetes</taxon>
        <taxon>Agaricomycetidae</taxon>
        <taxon>Agaricales</taxon>
        <taxon>Marasmiineae</taxon>
        <taxon>Omphalotaceae</taxon>
        <taxon>Gymnopus</taxon>
    </lineage>
</organism>
<keyword evidence="2" id="KW-1185">Reference proteome</keyword>